<keyword evidence="9 10" id="KW-0807">Transducer</keyword>
<feature type="transmembrane region" description="Helical" evidence="12">
    <location>
        <begin position="32"/>
        <end position="58"/>
    </location>
</feature>
<keyword evidence="5 12" id="KW-1133">Transmembrane helix</keyword>
<reference evidence="14" key="2">
    <citation type="submission" date="2025-09" db="UniProtKB">
        <authorList>
            <consortium name="Ensembl"/>
        </authorList>
    </citation>
    <scope>IDENTIFICATION</scope>
</reference>
<evidence type="ECO:0000256" key="2">
    <source>
        <dbReference type="ARBA" id="ARBA00022475"/>
    </source>
</evidence>
<dbReference type="InterPro" id="IPR000276">
    <property type="entry name" value="GPCR_Rhodpsn"/>
</dbReference>
<feature type="transmembrane region" description="Helical" evidence="12">
    <location>
        <begin position="70"/>
        <end position="91"/>
    </location>
</feature>
<feature type="transmembrane region" description="Helical" evidence="12">
    <location>
        <begin position="301"/>
        <end position="322"/>
    </location>
</feature>
<dbReference type="GO" id="GO:0007197">
    <property type="term" value="P:adenylate cyclase-inhibiting G protein-coupled acetylcholine receptor signaling pathway"/>
    <property type="evidence" value="ECO:0007669"/>
    <property type="project" value="TreeGrafter"/>
</dbReference>
<dbReference type="Pfam" id="PF00001">
    <property type="entry name" value="7tm_1"/>
    <property type="match status" value="1"/>
</dbReference>
<feature type="transmembrane region" description="Helical" evidence="12">
    <location>
        <begin position="151"/>
        <end position="173"/>
    </location>
</feature>
<protein>
    <recommendedName>
        <fullName evidence="13">G-protein coupled receptors family 1 profile domain-containing protein</fullName>
    </recommendedName>
</protein>
<dbReference type="GO" id="GO:0005886">
    <property type="term" value="C:plasma membrane"/>
    <property type="evidence" value="ECO:0007669"/>
    <property type="project" value="UniProtKB-SubCell"/>
</dbReference>
<feature type="transmembrane region" description="Helical" evidence="12">
    <location>
        <begin position="193"/>
        <end position="222"/>
    </location>
</feature>
<dbReference type="RefSeq" id="XP_020451491.1">
    <property type="nucleotide sequence ID" value="XM_020595835.1"/>
</dbReference>
<keyword evidence="2" id="KW-1003">Cell membrane</keyword>
<dbReference type="PRINTS" id="PR00237">
    <property type="entry name" value="GPCRRHODOPSN"/>
</dbReference>
<dbReference type="OrthoDB" id="10071887at2759"/>
<dbReference type="GeneID" id="109957711"/>
<evidence type="ECO:0000256" key="8">
    <source>
        <dbReference type="ARBA" id="ARBA00023170"/>
    </source>
</evidence>
<keyword evidence="4 10" id="KW-0812">Transmembrane</keyword>
<evidence type="ECO:0000259" key="13">
    <source>
        <dbReference type="PROSITE" id="PS50262"/>
    </source>
</evidence>
<evidence type="ECO:0000256" key="11">
    <source>
        <dbReference type="SAM" id="MobiDB-lite"/>
    </source>
</evidence>
<dbReference type="PROSITE" id="PS00237">
    <property type="entry name" value="G_PROTEIN_RECEP_F1_1"/>
    <property type="match status" value="1"/>
</dbReference>
<evidence type="ECO:0000256" key="9">
    <source>
        <dbReference type="ARBA" id="ARBA00023224"/>
    </source>
</evidence>
<keyword evidence="8 10" id="KW-0675">Receptor</keyword>
<dbReference type="Proteomes" id="UP000261600">
    <property type="component" value="Unplaced"/>
</dbReference>
<organism evidence="14 15">
    <name type="scientific">Monopterus albus</name>
    <name type="common">Swamp eel</name>
    <dbReference type="NCBI Taxonomy" id="43700"/>
    <lineage>
        <taxon>Eukaryota</taxon>
        <taxon>Metazoa</taxon>
        <taxon>Chordata</taxon>
        <taxon>Craniata</taxon>
        <taxon>Vertebrata</taxon>
        <taxon>Euteleostomi</taxon>
        <taxon>Actinopterygii</taxon>
        <taxon>Neopterygii</taxon>
        <taxon>Teleostei</taxon>
        <taxon>Neoteleostei</taxon>
        <taxon>Acanthomorphata</taxon>
        <taxon>Anabantaria</taxon>
        <taxon>Synbranchiformes</taxon>
        <taxon>Synbranchidae</taxon>
        <taxon>Monopterus</taxon>
    </lineage>
</organism>
<feature type="region of interest" description="Disordered" evidence="11">
    <location>
        <begin position="270"/>
        <end position="291"/>
    </location>
</feature>
<feature type="domain" description="G-protein coupled receptors family 1 profile" evidence="13">
    <location>
        <begin position="50"/>
        <end position="354"/>
    </location>
</feature>
<dbReference type="PANTHER" id="PTHR24247">
    <property type="entry name" value="5-HYDROXYTRYPTAMINE RECEPTOR"/>
    <property type="match status" value="1"/>
</dbReference>
<keyword evidence="6 10" id="KW-0297">G-protein coupled receptor</keyword>
<dbReference type="GO" id="GO:0030425">
    <property type="term" value="C:dendrite"/>
    <property type="evidence" value="ECO:0007669"/>
    <property type="project" value="TreeGrafter"/>
</dbReference>
<dbReference type="Ensembl" id="ENSMALT00000028279.1">
    <property type="protein sequence ID" value="ENSMALP00000027767.1"/>
    <property type="gene ID" value="ENSMALG00000019271.1"/>
</dbReference>
<accession>A0A3Q3R6L8</accession>
<evidence type="ECO:0000256" key="7">
    <source>
        <dbReference type="ARBA" id="ARBA00023136"/>
    </source>
</evidence>
<sequence length="386" mass="44127">MSEEQTDSNSSGYYFDNASSRGQSSFVFSRPIYVILMVMMVTLVVVIVLGNALVILAFKVDKSLRRQCNYYFLNLAISDFLVGAFCIPVYIPYILTGRWTLGRGLCKLWLVMDYLLCSASVFSIVLISYDRFLSVTRAVSYRARQSMRHQAILKMIAVWVLAFVLYGPAIIFWELAVGRSRVPKDECFAEFYYSWYLLLSASMLEFFSPFISVAFFNLSIYLSIRRRRLHSREAHVSLRKPACEQGEGIPLSHNWGLGMKMAVRGSIQSQTSSPSLGKLDPSTSRAAQPNRLSRDKKIAKSLAIIVCVFAICWAPYTLLMIIRAACRGRCIQRHWYEVTFWLLWLNSAINPFLYPLCHSSFRRAFNKILCPKRQTTSPSSVLRADQ</sequence>
<evidence type="ECO:0000256" key="5">
    <source>
        <dbReference type="ARBA" id="ARBA00022989"/>
    </source>
</evidence>
<dbReference type="GO" id="GO:0045202">
    <property type="term" value="C:synapse"/>
    <property type="evidence" value="ECO:0007669"/>
    <property type="project" value="TreeGrafter"/>
</dbReference>
<evidence type="ECO:0000256" key="1">
    <source>
        <dbReference type="ARBA" id="ARBA00004651"/>
    </source>
</evidence>
<dbReference type="InterPro" id="IPR003980">
    <property type="entry name" value="Histamine_H3_rcpt"/>
</dbReference>
<dbReference type="InterPro" id="IPR017452">
    <property type="entry name" value="GPCR_Rhodpsn_7TM"/>
</dbReference>
<dbReference type="PROSITE" id="PS50262">
    <property type="entry name" value="G_PROTEIN_RECEP_F1_2"/>
    <property type="match status" value="1"/>
</dbReference>
<dbReference type="GO" id="GO:0007187">
    <property type="term" value="P:G protein-coupled receptor signaling pathway, coupled to cyclic nucleotide second messenger"/>
    <property type="evidence" value="ECO:0007669"/>
    <property type="project" value="TreeGrafter"/>
</dbReference>
<feature type="transmembrane region" description="Helical" evidence="12">
    <location>
        <begin position="334"/>
        <end position="357"/>
    </location>
</feature>
<dbReference type="GO" id="GO:0016907">
    <property type="term" value="F:G protein-coupled acetylcholine receptor activity"/>
    <property type="evidence" value="ECO:0007669"/>
    <property type="project" value="TreeGrafter"/>
</dbReference>
<dbReference type="SUPFAM" id="SSF81321">
    <property type="entry name" value="Family A G protein-coupled receptor-like"/>
    <property type="match status" value="1"/>
</dbReference>
<dbReference type="GO" id="GO:0004969">
    <property type="term" value="F:histamine receptor activity"/>
    <property type="evidence" value="ECO:0007669"/>
    <property type="project" value="InterPro"/>
</dbReference>
<keyword evidence="15" id="KW-1185">Reference proteome</keyword>
<dbReference type="Gene3D" id="1.20.1070.10">
    <property type="entry name" value="Rhodopsin 7-helix transmembrane proteins"/>
    <property type="match status" value="1"/>
</dbReference>
<comment type="subcellular location">
    <subcellularLocation>
        <location evidence="1">Cell membrane</location>
        <topology evidence="1">Multi-pass membrane protein</topology>
    </subcellularLocation>
</comment>
<evidence type="ECO:0000256" key="10">
    <source>
        <dbReference type="RuleBase" id="RU000688"/>
    </source>
</evidence>
<evidence type="ECO:0000256" key="12">
    <source>
        <dbReference type="SAM" id="Phobius"/>
    </source>
</evidence>
<evidence type="ECO:0000256" key="6">
    <source>
        <dbReference type="ARBA" id="ARBA00023040"/>
    </source>
</evidence>
<dbReference type="PRINTS" id="PR01471">
    <property type="entry name" value="HISTAMINEH3R"/>
</dbReference>
<name>A0A3Q3R6L8_MONAL</name>
<evidence type="ECO:0000313" key="15">
    <source>
        <dbReference type="Proteomes" id="UP000261600"/>
    </source>
</evidence>
<reference evidence="14" key="1">
    <citation type="submission" date="2025-08" db="UniProtKB">
        <authorList>
            <consortium name="Ensembl"/>
        </authorList>
    </citation>
    <scope>IDENTIFICATION</scope>
</reference>
<dbReference type="AlphaFoldDB" id="A0A3Q3R6L8"/>
<comment type="similarity">
    <text evidence="10">Belongs to the G-protein coupled receptor 1 family.</text>
</comment>
<dbReference type="GO" id="GO:0004993">
    <property type="term" value="F:G protein-coupled serotonin receptor activity"/>
    <property type="evidence" value="ECO:0007669"/>
    <property type="project" value="TreeGrafter"/>
</dbReference>
<evidence type="ECO:0000256" key="3">
    <source>
        <dbReference type="ARBA" id="ARBA00022553"/>
    </source>
</evidence>
<evidence type="ECO:0000256" key="4">
    <source>
        <dbReference type="ARBA" id="ARBA00022692"/>
    </source>
</evidence>
<dbReference type="KEGG" id="malb:109957711"/>
<feature type="transmembrane region" description="Helical" evidence="12">
    <location>
        <begin position="111"/>
        <end position="130"/>
    </location>
</feature>
<keyword evidence="7 12" id="KW-0472">Membrane</keyword>
<keyword evidence="3" id="KW-0597">Phosphoprotein</keyword>
<dbReference type="PANTHER" id="PTHR24247:SF254">
    <property type="entry name" value="HISTAMINE H3 RECEPTOR"/>
    <property type="match status" value="1"/>
</dbReference>
<proteinExistence type="inferred from homology"/>
<evidence type="ECO:0000313" key="14">
    <source>
        <dbReference type="Ensembl" id="ENSMALP00000027767.1"/>
    </source>
</evidence>